<dbReference type="Pfam" id="PF12833">
    <property type="entry name" value="HTH_18"/>
    <property type="match status" value="1"/>
</dbReference>
<dbReference type="Proteomes" id="UP000308181">
    <property type="component" value="Unassembled WGS sequence"/>
</dbReference>
<sequence>MRELYVKSLPLQDVIANLAEAFETTYFISCHEYRINVPEGYGSGFIRGINFSSGFGLIEYSCTFKESIKIHFSVNKIHPLKFIYCSEGIIKHRFEEKDSLHLIDQFQNVVVASTAQNGHILLFPSGQKIHMNSLEIARKDFKTKIDCDLHYVDKNLRKLFRDLNARNLFYYHGNYSLAMSECIDEIKNNTLLGFTRRLFLEGKANEILSLQINDFEDDQKAEPKRQILRKVEMTQIQKAAQILKSELANPLTIKDLATRVGTNPTKLQEGFRFTFGATVNNYLNKLRLEYARDQLMIGDLNISEIATNIGINNKSYFSRLFKSTYHLNPKDFSKQISKNVLLEKL</sequence>
<evidence type="ECO:0000256" key="2">
    <source>
        <dbReference type="ARBA" id="ARBA00023163"/>
    </source>
</evidence>
<feature type="domain" description="HTH araC/xylS-type" evidence="3">
    <location>
        <begin position="237"/>
        <end position="335"/>
    </location>
</feature>
<gene>
    <name evidence="4" type="ORF">FA046_10765</name>
</gene>
<evidence type="ECO:0000313" key="4">
    <source>
        <dbReference type="EMBL" id="TKB97828.1"/>
    </source>
</evidence>
<name>A0A4U1BZA0_9SPHI</name>
<keyword evidence="1" id="KW-0805">Transcription regulation</keyword>
<dbReference type="PROSITE" id="PS01124">
    <property type="entry name" value="HTH_ARAC_FAMILY_2"/>
    <property type="match status" value="1"/>
</dbReference>
<dbReference type="InterPro" id="IPR018060">
    <property type="entry name" value="HTH_AraC"/>
</dbReference>
<dbReference type="AlphaFoldDB" id="A0A4U1BZA0"/>
<protein>
    <submittedName>
        <fullName evidence="4">Helix-turn-helix transcriptional regulator</fullName>
    </submittedName>
</protein>
<dbReference type="SMART" id="SM00342">
    <property type="entry name" value="HTH_ARAC"/>
    <property type="match status" value="1"/>
</dbReference>
<dbReference type="RefSeq" id="WP_136826402.1">
    <property type="nucleotide sequence ID" value="NZ_SWBP01000003.1"/>
</dbReference>
<comment type="caution">
    <text evidence="4">The sequence shown here is derived from an EMBL/GenBank/DDBJ whole genome shotgun (WGS) entry which is preliminary data.</text>
</comment>
<dbReference type="EMBL" id="SWBP01000003">
    <property type="protein sequence ID" value="TKB97828.1"/>
    <property type="molecule type" value="Genomic_DNA"/>
</dbReference>
<dbReference type="InterPro" id="IPR009057">
    <property type="entry name" value="Homeodomain-like_sf"/>
</dbReference>
<dbReference type="PANTHER" id="PTHR47893">
    <property type="entry name" value="REGULATORY PROTEIN PCHR"/>
    <property type="match status" value="1"/>
</dbReference>
<dbReference type="PANTHER" id="PTHR47893:SF1">
    <property type="entry name" value="REGULATORY PROTEIN PCHR"/>
    <property type="match status" value="1"/>
</dbReference>
<dbReference type="GO" id="GO:0043565">
    <property type="term" value="F:sequence-specific DNA binding"/>
    <property type="evidence" value="ECO:0007669"/>
    <property type="project" value="InterPro"/>
</dbReference>
<dbReference type="GO" id="GO:0003700">
    <property type="term" value="F:DNA-binding transcription factor activity"/>
    <property type="evidence" value="ECO:0007669"/>
    <property type="project" value="InterPro"/>
</dbReference>
<accession>A0A4U1BZA0</accession>
<organism evidence="4 5">
    <name type="scientific">Pedobacter cryophilus</name>
    <dbReference type="NCBI Taxonomy" id="2571271"/>
    <lineage>
        <taxon>Bacteria</taxon>
        <taxon>Pseudomonadati</taxon>
        <taxon>Bacteroidota</taxon>
        <taxon>Sphingobacteriia</taxon>
        <taxon>Sphingobacteriales</taxon>
        <taxon>Sphingobacteriaceae</taxon>
        <taxon>Pedobacter</taxon>
    </lineage>
</organism>
<evidence type="ECO:0000259" key="3">
    <source>
        <dbReference type="PROSITE" id="PS01124"/>
    </source>
</evidence>
<keyword evidence="2" id="KW-0804">Transcription</keyword>
<evidence type="ECO:0000313" key="5">
    <source>
        <dbReference type="Proteomes" id="UP000308181"/>
    </source>
</evidence>
<dbReference type="OrthoDB" id="1156172at2"/>
<dbReference type="InterPro" id="IPR053142">
    <property type="entry name" value="PchR_regulatory_protein"/>
</dbReference>
<evidence type="ECO:0000256" key="1">
    <source>
        <dbReference type="ARBA" id="ARBA00023015"/>
    </source>
</evidence>
<reference evidence="4 5" key="1">
    <citation type="submission" date="2019-04" db="EMBL/GenBank/DDBJ databases">
        <title>Pedobacter sp. AR-3-17 sp. nov., isolated from Arctic soil.</title>
        <authorList>
            <person name="Dahal R.H."/>
            <person name="Kim D.-U."/>
        </authorList>
    </citation>
    <scope>NUCLEOTIDE SEQUENCE [LARGE SCALE GENOMIC DNA]</scope>
    <source>
        <strain evidence="4 5">AR-3-17</strain>
    </source>
</reference>
<dbReference type="SUPFAM" id="SSF46689">
    <property type="entry name" value="Homeodomain-like"/>
    <property type="match status" value="2"/>
</dbReference>
<keyword evidence="5" id="KW-1185">Reference proteome</keyword>
<dbReference type="Gene3D" id="1.10.10.60">
    <property type="entry name" value="Homeodomain-like"/>
    <property type="match status" value="2"/>
</dbReference>
<proteinExistence type="predicted"/>